<dbReference type="EMBL" id="CP008743">
    <property type="protein sequence ID" value="ARN84999.1"/>
    <property type="molecule type" value="Genomic_DNA"/>
</dbReference>
<evidence type="ECO:0000313" key="2">
    <source>
        <dbReference type="Proteomes" id="UP000237351"/>
    </source>
</evidence>
<dbReference type="KEGG" id="naf:GQ61_06530"/>
<gene>
    <name evidence="1" type="ORF">GQ61_06530</name>
</gene>
<protein>
    <submittedName>
        <fullName evidence="1">Uncharacterized protein</fullName>
    </submittedName>
</protein>
<sequence length="70" mass="8287">MMRQRINLLLKRALFFSPLEVIKLKTPSPKEIRVAKIPAMTITNKIILMRDFFFPYPKLCYKKDSIFIGL</sequence>
<name>A0A1W6N5G3_9PROT</name>
<proteinExistence type="predicted"/>
<dbReference type="AlphaFoldDB" id="A0A1W6N5G3"/>
<dbReference type="Proteomes" id="UP000237351">
    <property type="component" value="Chromosome"/>
</dbReference>
<organism evidence="1 2">
    <name type="scientific">Candidatus Nucleicultrix amoebiphila FS5</name>
    <dbReference type="NCBI Taxonomy" id="1414854"/>
    <lineage>
        <taxon>Bacteria</taxon>
        <taxon>Pseudomonadati</taxon>
        <taxon>Pseudomonadota</taxon>
        <taxon>Alphaproteobacteria</taxon>
        <taxon>Holosporales</taxon>
        <taxon>Candidatus Nucleicultricaceae</taxon>
        <taxon>Candidatus Nucleicultrix</taxon>
    </lineage>
</organism>
<evidence type="ECO:0000313" key="1">
    <source>
        <dbReference type="EMBL" id="ARN84999.1"/>
    </source>
</evidence>
<accession>A0A1W6N5G3</accession>
<dbReference type="STRING" id="1414854.GQ61_06530"/>
<reference evidence="1 2" key="1">
    <citation type="submission" date="2014-06" db="EMBL/GenBank/DDBJ databases">
        <title>The genome of the endonuclear symbiont Nucleicultrix amoebiphila.</title>
        <authorList>
            <person name="Schulz F."/>
            <person name="Horn M."/>
        </authorList>
    </citation>
    <scope>NUCLEOTIDE SEQUENCE [LARGE SCALE GENOMIC DNA]</scope>
    <source>
        <strain evidence="1 2">FS5</strain>
    </source>
</reference>
<keyword evidence="2" id="KW-1185">Reference proteome</keyword>